<comment type="caution">
    <text evidence="2">The sequence shown here is derived from an EMBL/GenBank/DDBJ whole genome shotgun (WGS) entry which is preliminary data.</text>
</comment>
<dbReference type="InterPro" id="IPR043917">
    <property type="entry name" value="DUF5753"/>
</dbReference>
<gene>
    <name evidence="2" type="ORF">GCM10009839_15590</name>
</gene>
<accession>A0ABN2TSP8</accession>
<sequence length="283" mass="31162">MTPSPSSSAQAARKALAGRLREVMRDARLNGRQLADQAGWSTAKVSRILNAISPVSEDDVRTWCRVCRAEEATGDLLAELRTAEQAYVTWKRLHRTGLSKVYETSTPLFQRTRHFRVYSPHVVPGLLQTAEYAEAVLAMIAEFQGTPADDITEAVAKRLQRSRVIREGDHRFGILIEEQVLRHRIGDTAAMTAQLGYLLEVISLPSLVLGVIPFGTPRAGMWPIESFYVYDDTMATQETLTASITITAPSEVASFVKAHKALSDQAVYGKAAVHRITAAVEAL</sequence>
<dbReference type="Pfam" id="PF19054">
    <property type="entry name" value="DUF5753"/>
    <property type="match status" value="1"/>
</dbReference>
<dbReference type="RefSeq" id="WP_344664829.1">
    <property type="nucleotide sequence ID" value="NZ_BAAAQN010000006.1"/>
</dbReference>
<dbReference type="EMBL" id="BAAAQN010000006">
    <property type="protein sequence ID" value="GAA2019927.1"/>
    <property type="molecule type" value="Genomic_DNA"/>
</dbReference>
<dbReference type="InterPro" id="IPR010982">
    <property type="entry name" value="Lambda_DNA-bd_dom_sf"/>
</dbReference>
<dbReference type="CDD" id="cd00093">
    <property type="entry name" value="HTH_XRE"/>
    <property type="match status" value="1"/>
</dbReference>
<dbReference type="Pfam" id="PF13560">
    <property type="entry name" value="HTH_31"/>
    <property type="match status" value="1"/>
</dbReference>
<keyword evidence="3" id="KW-1185">Reference proteome</keyword>
<proteinExistence type="predicted"/>
<name>A0ABN2TSP8_9ACTN</name>
<evidence type="ECO:0000313" key="2">
    <source>
        <dbReference type="EMBL" id="GAA2019927.1"/>
    </source>
</evidence>
<dbReference type="InterPro" id="IPR001387">
    <property type="entry name" value="Cro/C1-type_HTH"/>
</dbReference>
<evidence type="ECO:0000259" key="1">
    <source>
        <dbReference type="Pfam" id="PF19054"/>
    </source>
</evidence>
<dbReference type="SUPFAM" id="SSF47413">
    <property type="entry name" value="lambda repressor-like DNA-binding domains"/>
    <property type="match status" value="1"/>
</dbReference>
<protein>
    <submittedName>
        <fullName evidence="2">Helix-turn-helix transcriptional regulator</fullName>
    </submittedName>
</protein>
<feature type="domain" description="DUF5753" evidence="1">
    <location>
        <begin position="111"/>
        <end position="277"/>
    </location>
</feature>
<reference evidence="3" key="1">
    <citation type="journal article" date="2019" name="Int. J. Syst. Evol. Microbiol.">
        <title>The Global Catalogue of Microorganisms (GCM) 10K type strain sequencing project: providing services to taxonomists for standard genome sequencing and annotation.</title>
        <authorList>
            <consortium name="The Broad Institute Genomics Platform"/>
            <consortium name="The Broad Institute Genome Sequencing Center for Infectious Disease"/>
            <person name="Wu L."/>
            <person name="Ma J."/>
        </authorList>
    </citation>
    <scope>NUCLEOTIDE SEQUENCE [LARGE SCALE GENOMIC DNA]</scope>
    <source>
        <strain evidence="3">JCM 16014</strain>
    </source>
</reference>
<evidence type="ECO:0000313" key="3">
    <source>
        <dbReference type="Proteomes" id="UP001500751"/>
    </source>
</evidence>
<organism evidence="2 3">
    <name type="scientific">Catenulispora yoronensis</name>
    <dbReference type="NCBI Taxonomy" id="450799"/>
    <lineage>
        <taxon>Bacteria</taxon>
        <taxon>Bacillati</taxon>
        <taxon>Actinomycetota</taxon>
        <taxon>Actinomycetes</taxon>
        <taxon>Catenulisporales</taxon>
        <taxon>Catenulisporaceae</taxon>
        <taxon>Catenulispora</taxon>
    </lineage>
</organism>
<dbReference type="Gene3D" id="1.10.260.40">
    <property type="entry name" value="lambda repressor-like DNA-binding domains"/>
    <property type="match status" value="1"/>
</dbReference>
<dbReference type="Proteomes" id="UP001500751">
    <property type="component" value="Unassembled WGS sequence"/>
</dbReference>